<proteinExistence type="predicted"/>
<sequence length="534" mass="60227">MASVEAVLSPAPFASRAQCESALPPPRSFEPKAQWSDDHACAPWLGFRRGPAYRLRHPLVDVCVSPSSAHNESHASWMGCVVVKGEVLACELRNARLRQFSYRTPPLRLSCRWKKHSAHMARLAQRRTPPWTLRNVQLPNTPTGETFSELELQRGPDLTADDPRESLRLTRRGLEKIFNSIHVNQTSNGELCGRRDHFVDHPVVLVRRYDAFNPFHAHEMLFSVWSTYIAFNLDPCETSILLSDVIDDSAAFGPFLEFHRAVFAPVHGVEKMSTLAMLEFPTCFSRLITTMNYDAHFTIAYYSKLANARPVGTCGSSPYVLGFAQYVRAAFGLHAGFNPTRRVPHVSILNRKPYKREIRDQPFLTKRVLSNLPELEGAVDALCATPYVNASNPHERGETRTCTRSTHDMAELPIAAQIAVATATDVLVGTHSAAFTFLLYLPPHACIVEFCTPSDFHYDNLALYTGRCHIRMLNRALYHDAPSYELDVPRARREIRRALDRVGAYVRNGISIPPLPPTSPRDIPWPLIKHHHQQ</sequence>
<dbReference type="PANTHER" id="PTHR20961">
    <property type="entry name" value="GLYCOSYLTRANSFERASE"/>
    <property type="match status" value="1"/>
</dbReference>
<accession>A0AB34KDI2</accession>
<comment type="caution">
    <text evidence="1">The sequence shown here is derived from an EMBL/GenBank/DDBJ whole genome shotgun (WGS) entry which is preliminary data.</text>
</comment>
<keyword evidence="2" id="KW-1185">Reference proteome</keyword>
<organism evidence="1 2">
    <name type="scientific">Prymnesium parvum</name>
    <name type="common">Toxic golden alga</name>
    <dbReference type="NCBI Taxonomy" id="97485"/>
    <lineage>
        <taxon>Eukaryota</taxon>
        <taxon>Haptista</taxon>
        <taxon>Haptophyta</taxon>
        <taxon>Prymnesiophyceae</taxon>
        <taxon>Prymnesiales</taxon>
        <taxon>Prymnesiaceae</taxon>
        <taxon>Prymnesium</taxon>
    </lineage>
</organism>
<reference evidence="1 2" key="1">
    <citation type="journal article" date="2024" name="Science">
        <title>Giant polyketide synthase enzymes in the biosynthesis of giant marine polyether toxins.</title>
        <authorList>
            <person name="Fallon T.R."/>
            <person name="Shende V.V."/>
            <person name="Wierzbicki I.H."/>
            <person name="Pendleton A.L."/>
            <person name="Watervoot N.F."/>
            <person name="Auber R.P."/>
            <person name="Gonzalez D.J."/>
            <person name="Wisecaver J.H."/>
            <person name="Moore B.S."/>
        </authorList>
    </citation>
    <scope>NUCLEOTIDE SEQUENCE [LARGE SCALE GENOMIC DNA]</scope>
    <source>
        <strain evidence="1 2">12B1</strain>
    </source>
</reference>
<protein>
    <submittedName>
        <fullName evidence="1">Uncharacterized protein</fullName>
    </submittedName>
</protein>
<name>A0AB34KDI2_PRYPA</name>
<dbReference type="GO" id="GO:0016757">
    <property type="term" value="F:glycosyltransferase activity"/>
    <property type="evidence" value="ECO:0007669"/>
    <property type="project" value="InterPro"/>
</dbReference>
<gene>
    <name evidence="1" type="ORF">AB1Y20_001802</name>
</gene>
<dbReference type="AlphaFoldDB" id="A0AB34KDI2"/>
<dbReference type="Proteomes" id="UP001515480">
    <property type="component" value="Unassembled WGS sequence"/>
</dbReference>
<dbReference type="EMBL" id="JBGBPQ010000001">
    <property type="protein sequence ID" value="KAL1530911.1"/>
    <property type="molecule type" value="Genomic_DNA"/>
</dbReference>
<evidence type="ECO:0000313" key="2">
    <source>
        <dbReference type="Proteomes" id="UP001515480"/>
    </source>
</evidence>
<dbReference type="InterPro" id="IPR007657">
    <property type="entry name" value="Glycosyltransferase_61"/>
</dbReference>
<evidence type="ECO:0000313" key="1">
    <source>
        <dbReference type="EMBL" id="KAL1530911.1"/>
    </source>
</evidence>